<dbReference type="AlphaFoldDB" id="A0A5C3PV67"/>
<feature type="signal peptide" evidence="2">
    <location>
        <begin position="1"/>
        <end position="26"/>
    </location>
</feature>
<keyword evidence="4" id="KW-1185">Reference proteome</keyword>
<protein>
    <submittedName>
        <fullName evidence="3">Uncharacterized protein</fullName>
    </submittedName>
</protein>
<organism evidence="3 4">
    <name type="scientific">Polyporus arcularius HHB13444</name>
    <dbReference type="NCBI Taxonomy" id="1314778"/>
    <lineage>
        <taxon>Eukaryota</taxon>
        <taxon>Fungi</taxon>
        <taxon>Dikarya</taxon>
        <taxon>Basidiomycota</taxon>
        <taxon>Agaricomycotina</taxon>
        <taxon>Agaricomycetes</taxon>
        <taxon>Polyporales</taxon>
        <taxon>Polyporaceae</taxon>
        <taxon>Polyporus</taxon>
    </lineage>
</organism>
<dbReference type="EMBL" id="ML211013">
    <property type="protein sequence ID" value="TFK91748.1"/>
    <property type="molecule type" value="Genomic_DNA"/>
</dbReference>
<evidence type="ECO:0000256" key="1">
    <source>
        <dbReference type="SAM" id="MobiDB-lite"/>
    </source>
</evidence>
<feature type="compositionally biased region" description="Basic residues" evidence="1">
    <location>
        <begin position="168"/>
        <end position="180"/>
    </location>
</feature>
<feature type="region of interest" description="Disordered" evidence="1">
    <location>
        <begin position="90"/>
        <end position="225"/>
    </location>
</feature>
<name>A0A5C3PV67_9APHY</name>
<evidence type="ECO:0000313" key="3">
    <source>
        <dbReference type="EMBL" id="TFK91748.1"/>
    </source>
</evidence>
<reference evidence="3 4" key="1">
    <citation type="journal article" date="2019" name="Nat. Ecol. Evol.">
        <title>Megaphylogeny resolves global patterns of mushroom evolution.</title>
        <authorList>
            <person name="Varga T."/>
            <person name="Krizsan K."/>
            <person name="Foldi C."/>
            <person name="Dima B."/>
            <person name="Sanchez-Garcia M."/>
            <person name="Sanchez-Ramirez S."/>
            <person name="Szollosi G.J."/>
            <person name="Szarkandi J.G."/>
            <person name="Papp V."/>
            <person name="Albert L."/>
            <person name="Andreopoulos W."/>
            <person name="Angelini C."/>
            <person name="Antonin V."/>
            <person name="Barry K.W."/>
            <person name="Bougher N.L."/>
            <person name="Buchanan P."/>
            <person name="Buyck B."/>
            <person name="Bense V."/>
            <person name="Catcheside P."/>
            <person name="Chovatia M."/>
            <person name="Cooper J."/>
            <person name="Damon W."/>
            <person name="Desjardin D."/>
            <person name="Finy P."/>
            <person name="Geml J."/>
            <person name="Haridas S."/>
            <person name="Hughes K."/>
            <person name="Justo A."/>
            <person name="Karasinski D."/>
            <person name="Kautmanova I."/>
            <person name="Kiss B."/>
            <person name="Kocsube S."/>
            <person name="Kotiranta H."/>
            <person name="LaButti K.M."/>
            <person name="Lechner B.E."/>
            <person name="Liimatainen K."/>
            <person name="Lipzen A."/>
            <person name="Lukacs Z."/>
            <person name="Mihaltcheva S."/>
            <person name="Morgado L.N."/>
            <person name="Niskanen T."/>
            <person name="Noordeloos M.E."/>
            <person name="Ohm R.A."/>
            <person name="Ortiz-Santana B."/>
            <person name="Ovrebo C."/>
            <person name="Racz N."/>
            <person name="Riley R."/>
            <person name="Savchenko A."/>
            <person name="Shiryaev A."/>
            <person name="Soop K."/>
            <person name="Spirin V."/>
            <person name="Szebenyi C."/>
            <person name="Tomsovsky M."/>
            <person name="Tulloss R.E."/>
            <person name="Uehling J."/>
            <person name="Grigoriev I.V."/>
            <person name="Vagvolgyi C."/>
            <person name="Papp T."/>
            <person name="Martin F.M."/>
            <person name="Miettinen O."/>
            <person name="Hibbett D.S."/>
            <person name="Nagy L.G."/>
        </authorList>
    </citation>
    <scope>NUCLEOTIDE SEQUENCE [LARGE SCALE GENOMIC DNA]</scope>
    <source>
        <strain evidence="3 4">HHB13444</strain>
    </source>
</reference>
<feature type="region of interest" description="Disordered" evidence="1">
    <location>
        <begin position="62"/>
        <end position="81"/>
    </location>
</feature>
<dbReference type="Proteomes" id="UP000308197">
    <property type="component" value="Unassembled WGS sequence"/>
</dbReference>
<dbReference type="InParanoid" id="A0A5C3PV67"/>
<evidence type="ECO:0000313" key="4">
    <source>
        <dbReference type="Proteomes" id="UP000308197"/>
    </source>
</evidence>
<accession>A0A5C3PV67</accession>
<keyword evidence="2" id="KW-0732">Signal</keyword>
<feature type="compositionally biased region" description="Polar residues" evidence="1">
    <location>
        <begin position="185"/>
        <end position="203"/>
    </location>
</feature>
<sequence>MQLCLVGDTVSILFLFFNVCCKMLDCLTDLVKLIECLPDVQPEFIVGQQLQLIDLTEPALNESVPDESVPDEPALDKPVIDEPALDELVIDSEDPAYEETTTHTPGVGEDSGGQKRDAGELDEENQGKRCSKHIKRVPGATDEDHAGWRTSTRASSNAENVPVTADKGKRRKDSKGKAKGKSAAQSISTSARQVLQSRATSDAGSAVSGRATGGQCGRRDVRMKK</sequence>
<proteinExistence type="predicted"/>
<gene>
    <name evidence="3" type="ORF">K466DRAFT_630321</name>
</gene>
<feature type="compositionally biased region" description="Polar residues" evidence="1">
    <location>
        <begin position="149"/>
        <end position="159"/>
    </location>
</feature>
<feature type="chain" id="PRO_5022750970" evidence="2">
    <location>
        <begin position="27"/>
        <end position="225"/>
    </location>
</feature>
<evidence type="ECO:0000256" key="2">
    <source>
        <dbReference type="SAM" id="SignalP"/>
    </source>
</evidence>